<dbReference type="InterPro" id="IPR036291">
    <property type="entry name" value="NAD(P)-bd_dom_sf"/>
</dbReference>
<evidence type="ECO:0000256" key="1">
    <source>
        <dbReference type="ARBA" id="ARBA00004871"/>
    </source>
</evidence>
<dbReference type="InterPro" id="IPR046346">
    <property type="entry name" value="Aminoacid_DH-like_N_sf"/>
</dbReference>
<keyword evidence="11" id="KW-1185">Reference proteome</keyword>
<dbReference type="InterPro" id="IPR011342">
    <property type="entry name" value="Shikimate_DH"/>
</dbReference>
<sequence>MFAIETGINSSYSSILTNSVFFNQTLQHFFHRNGRGANITAPFKVHALNLCDHITKHASLVGAVNTIVKLPNNLLLGANTDGIGLISDLHHFYVLHKKIKSRVLLVGAGGAARGVIAPLIHNYNCNIILVNRTFLGAKKLVSCYKYMENLSTLPIEQLQLEKVKFDLIINATSADNFSNFLPYSLIHEQLFCYDMCYQQEGDTAFITWCRQHGAKKYLNGLGMLVSQAAYSFLLWHGILPSIIPVLNKLLKRTI</sequence>
<evidence type="ECO:0000256" key="6">
    <source>
        <dbReference type="ARBA" id="ARBA00023141"/>
    </source>
</evidence>
<dbReference type="Gene3D" id="3.40.50.720">
    <property type="entry name" value="NAD(P)-binding Rossmann-like Domain"/>
    <property type="match status" value="1"/>
</dbReference>
<keyword evidence="3" id="KW-0028">Amino-acid biosynthesis</keyword>
<dbReference type="PANTHER" id="PTHR21089">
    <property type="entry name" value="SHIKIMATE DEHYDROGENASE"/>
    <property type="match status" value="1"/>
</dbReference>
<feature type="domain" description="Quinate/shikimate 5-dehydrogenase/glutamyl-tRNA reductase" evidence="8">
    <location>
        <begin position="100"/>
        <end position="176"/>
    </location>
</feature>
<proteinExistence type="predicted"/>
<gene>
    <name evidence="10" type="primary">aroE</name>
    <name evidence="10" type="ordered locus">BCI_0418</name>
</gene>
<dbReference type="GO" id="GO:0009073">
    <property type="term" value="P:aromatic amino acid family biosynthetic process"/>
    <property type="evidence" value="ECO:0007669"/>
    <property type="project" value="UniProtKB-KW"/>
</dbReference>
<dbReference type="AlphaFoldDB" id="Q1LT54"/>
<dbReference type="GO" id="GO:0008652">
    <property type="term" value="P:amino acid biosynthetic process"/>
    <property type="evidence" value="ECO:0007669"/>
    <property type="project" value="UniProtKB-KW"/>
</dbReference>
<dbReference type="UniPathway" id="UPA00053">
    <property type="reaction ID" value="UER00087"/>
</dbReference>
<dbReference type="GO" id="GO:0050661">
    <property type="term" value="F:NADP binding"/>
    <property type="evidence" value="ECO:0007669"/>
    <property type="project" value="InterPro"/>
</dbReference>
<evidence type="ECO:0000256" key="4">
    <source>
        <dbReference type="ARBA" id="ARBA00022857"/>
    </source>
</evidence>
<dbReference type="InterPro" id="IPR006151">
    <property type="entry name" value="Shikm_DH/Glu-tRNA_Rdtase"/>
</dbReference>
<dbReference type="GO" id="GO:0019632">
    <property type="term" value="P:shikimate metabolic process"/>
    <property type="evidence" value="ECO:0007669"/>
    <property type="project" value="InterPro"/>
</dbReference>
<evidence type="ECO:0000259" key="8">
    <source>
        <dbReference type="Pfam" id="PF01488"/>
    </source>
</evidence>
<dbReference type="GO" id="GO:0004764">
    <property type="term" value="F:shikimate 3-dehydrogenase (NADP+) activity"/>
    <property type="evidence" value="ECO:0007669"/>
    <property type="project" value="UniProtKB-EC"/>
</dbReference>
<evidence type="ECO:0000256" key="7">
    <source>
        <dbReference type="ARBA" id="ARBA00049442"/>
    </source>
</evidence>
<dbReference type="GO" id="GO:0009423">
    <property type="term" value="P:chorismate biosynthetic process"/>
    <property type="evidence" value="ECO:0007669"/>
    <property type="project" value="UniProtKB-UniPathway"/>
</dbReference>
<dbReference type="HOGENOM" id="CLU_044063_2_1_6"/>
<dbReference type="Proteomes" id="UP000002427">
    <property type="component" value="Chromosome"/>
</dbReference>
<evidence type="ECO:0000256" key="5">
    <source>
        <dbReference type="ARBA" id="ARBA00023002"/>
    </source>
</evidence>
<dbReference type="SUPFAM" id="SSF53223">
    <property type="entry name" value="Aminoacid dehydrogenase-like, N-terminal domain"/>
    <property type="match status" value="1"/>
</dbReference>
<dbReference type="EMBL" id="CP000238">
    <property type="protein sequence ID" value="ABF14228.1"/>
    <property type="molecule type" value="Genomic_DNA"/>
</dbReference>
<keyword evidence="5 10" id="KW-0560">Oxidoreductase</keyword>
<name>Q1LT54_BAUCH</name>
<dbReference type="Gene3D" id="3.40.50.10860">
    <property type="entry name" value="Leucine Dehydrogenase, chain A, domain 1"/>
    <property type="match status" value="1"/>
</dbReference>
<comment type="pathway">
    <text evidence="1">Metabolic intermediate biosynthesis; chorismate biosynthesis; chorismate from D-erythrose 4-phosphate and phosphoenolpyruvate: step 4/7.</text>
</comment>
<organism evidence="10 11">
    <name type="scientific">Baumannia cicadellinicola subsp. Homalodisca coagulata</name>
    <dbReference type="NCBI Taxonomy" id="374463"/>
    <lineage>
        <taxon>Bacteria</taxon>
        <taxon>Pseudomonadati</taxon>
        <taxon>Pseudomonadota</taxon>
        <taxon>Gammaproteobacteria</taxon>
        <taxon>Candidatus Palibaumannia</taxon>
    </lineage>
</organism>
<dbReference type="CDD" id="cd01065">
    <property type="entry name" value="NAD_bind_Shikimate_DH"/>
    <property type="match status" value="1"/>
</dbReference>
<evidence type="ECO:0000313" key="10">
    <source>
        <dbReference type="EMBL" id="ABF14228.1"/>
    </source>
</evidence>
<accession>Q1LT54</accession>
<evidence type="ECO:0000256" key="3">
    <source>
        <dbReference type="ARBA" id="ARBA00022605"/>
    </source>
</evidence>
<dbReference type="InterPro" id="IPR022893">
    <property type="entry name" value="Shikimate_DH_fam"/>
</dbReference>
<dbReference type="InterPro" id="IPR013708">
    <property type="entry name" value="Shikimate_DH-bd_N"/>
</dbReference>
<reference evidence="10 11" key="1">
    <citation type="journal article" date="2006" name="PLoS Biol.">
        <title>Metabolic complementarity and genomics of the dual bacterial symbiosis of sharpshooters.</title>
        <authorList>
            <person name="Wu D."/>
            <person name="Daugherty S.C."/>
            <person name="Van Aken S.E."/>
            <person name="Pai G.H."/>
            <person name="Watkins K.L."/>
            <person name="Khouri H."/>
            <person name="Tallon L.J."/>
            <person name="Zaborsky J.M."/>
            <person name="Dunbar H.E."/>
            <person name="Tran P.L."/>
            <person name="Moran N.A."/>
            <person name="Eisen J.A."/>
        </authorList>
    </citation>
    <scope>NUCLEOTIDE SEQUENCE [LARGE SCALE GENOMIC DNA]</scope>
    <source>
        <strain evidence="10">Hc</strain>
    </source>
</reference>
<dbReference type="EC" id="1.1.1.25" evidence="2"/>
<comment type="catalytic activity">
    <reaction evidence="7">
        <text>shikimate + NADP(+) = 3-dehydroshikimate + NADPH + H(+)</text>
        <dbReference type="Rhea" id="RHEA:17737"/>
        <dbReference type="ChEBI" id="CHEBI:15378"/>
        <dbReference type="ChEBI" id="CHEBI:16630"/>
        <dbReference type="ChEBI" id="CHEBI:36208"/>
        <dbReference type="ChEBI" id="CHEBI:57783"/>
        <dbReference type="ChEBI" id="CHEBI:58349"/>
        <dbReference type="EC" id="1.1.1.25"/>
    </reaction>
</comment>
<protein>
    <recommendedName>
        <fullName evidence="2">shikimate dehydrogenase (NADP(+))</fullName>
        <ecNumber evidence="2">1.1.1.25</ecNumber>
    </recommendedName>
</protein>
<dbReference type="Pfam" id="PF01488">
    <property type="entry name" value="Shikimate_DH"/>
    <property type="match status" value="1"/>
</dbReference>
<dbReference type="NCBIfam" id="NF001310">
    <property type="entry name" value="PRK00258.1-2"/>
    <property type="match status" value="1"/>
</dbReference>
<dbReference type="NCBIfam" id="TIGR00507">
    <property type="entry name" value="aroE"/>
    <property type="match status" value="1"/>
</dbReference>
<dbReference type="SUPFAM" id="SSF51735">
    <property type="entry name" value="NAD(P)-binding Rossmann-fold domains"/>
    <property type="match status" value="1"/>
</dbReference>
<dbReference type="STRING" id="374463.BCI_0418"/>
<dbReference type="GO" id="GO:0005829">
    <property type="term" value="C:cytosol"/>
    <property type="evidence" value="ECO:0007669"/>
    <property type="project" value="TreeGrafter"/>
</dbReference>
<keyword evidence="4" id="KW-0521">NADP</keyword>
<feature type="domain" description="Shikimate dehydrogenase substrate binding N-terminal" evidence="9">
    <location>
        <begin position="5"/>
        <end position="67"/>
    </location>
</feature>
<evidence type="ECO:0000259" key="9">
    <source>
        <dbReference type="Pfam" id="PF08501"/>
    </source>
</evidence>
<evidence type="ECO:0000256" key="2">
    <source>
        <dbReference type="ARBA" id="ARBA00012962"/>
    </source>
</evidence>
<evidence type="ECO:0000313" key="11">
    <source>
        <dbReference type="Proteomes" id="UP000002427"/>
    </source>
</evidence>
<dbReference type="KEGG" id="bci:BCI_0418"/>
<dbReference type="Pfam" id="PF08501">
    <property type="entry name" value="Shikimate_dh_N"/>
    <property type="match status" value="1"/>
</dbReference>
<dbReference type="PANTHER" id="PTHR21089:SF1">
    <property type="entry name" value="BIFUNCTIONAL 3-DEHYDROQUINATE DEHYDRATASE_SHIKIMATE DEHYDROGENASE, CHLOROPLASTIC"/>
    <property type="match status" value="1"/>
</dbReference>
<keyword evidence="6" id="KW-0057">Aromatic amino acid biosynthesis</keyword>